<accession>A0AAE4FM59</accession>
<comment type="caution">
    <text evidence="1">The sequence shown here is derived from an EMBL/GenBank/DDBJ whole genome shotgun (WGS) entry which is preliminary data.</text>
</comment>
<dbReference type="Proteomes" id="UP001182303">
    <property type="component" value="Unassembled WGS sequence"/>
</dbReference>
<sequence>MPNLFPENISLEENNIEELEEPIIDFKGSYLFDFKTGEFVKNPDGSIARANDLESYVQWCYKAMATPRYKLAYSDLYGQEFKNIIGQDISKDAIELEVKRMTEETLMVHPRTKDVYNFIFEWSDNKEKVLYTYEIITIDEERFMLHNELKVW</sequence>
<organism evidence="1 2">
    <name type="scientific">Clostridium sporogenes</name>
    <dbReference type="NCBI Taxonomy" id="1509"/>
    <lineage>
        <taxon>Bacteria</taxon>
        <taxon>Bacillati</taxon>
        <taxon>Bacillota</taxon>
        <taxon>Clostridia</taxon>
        <taxon>Eubacteriales</taxon>
        <taxon>Clostridiaceae</taxon>
        <taxon>Clostridium</taxon>
    </lineage>
</organism>
<dbReference type="RefSeq" id="WP_310944306.1">
    <property type="nucleotide sequence ID" value="NZ_JARUIS010000031.1"/>
</dbReference>
<gene>
    <name evidence="1" type="ORF">P9J83_15650</name>
</gene>
<evidence type="ECO:0000313" key="1">
    <source>
        <dbReference type="EMBL" id="MDS1004918.1"/>
    </source>
</evidence>
<dbReference type="EMBL" id="JARUIS010000031">
    <property type="protein sequence ID" value="MDS1004918.1"/>
    <property type="molecule type" value="Genomic_DNA"/>
</dbReference>
<protein>
    <submittedName>
        <fullName evidence="1">DUF2634 domain-containing protein</fullName>
    </submittedName>
</protein>
<dbReference type="AlphaFoldDB" id="A0AAE4FM59"/>
<dbReference type="Pfam" id="PF10934">
    <property type="entry name" value="Sheath_initiator"/>
    <property type="match status" value="1"/>
</dbReference>
<dbReference type="InterPro" id="IPR020288">
    <property type="entry name" value="Sheath_initiator"/>
</dbReference>
<name>A0AAE4FM59_CLOSG</name>
<proteinExistence type="predicted"/>
<evidence type="ECO:0000313" key="2">
    <source>
        <dbReference type="Proteomes" id="UP001182303"/>
    </source>
</evidence>
<reference evidence="1" key="1">
    <citation type="submission" date="2023-04" db="EMBL/GenBank/DDBJ databases">
        <title>Assessment of the microbiological origin of a defect in Grana Padano cheese.</title>
        <authorList>
            <person name="Zago M."/>
            <person name="Rossetti L."/>
            <person name="Bonvini B."/>
            <person name="Carminati D."/>
            <person name="Giraffa G."/>
        </authorList>
    </citation>
    <scope>NUCLEOTIDE SEQUENCE</scope>
    <source>
        <strain evidence="1">4990</strain>
    </source>
</reference>